<evidence type="ECO:0000259" key="9">
    <source>
        <dbReference type="PROSITE" id="PS51666"/>
    </source>
</evidence>
<evidence type="ECO:0000256" key="6">
    <source>
        <dbReference type="SAM" id="MobiDB-lite"/>
    </source>
</evidence>
<dbReference type="InterPro" id="IPR014978">
    <property type="entry name" value="Gln-Leu-Gln_QLQ"/>
</dbReference>
<dbReference type="Pfam" id="PF00176">
    <property type="entry name" value="SNF2-rel_dom"/>
    <property type="match status" value="1"/>
</dbReference>
<accession>C1MZD7</accession>
<gene>
    <name evidence="10" type="ORF">MICPUCDRAFT_60694</name>
</gene>
<dbReference type="SMART" id="SM00490">
    <property type="entry name" value="HELICc"/>
    <property type="match status" value="1"/>
</dbReference>
<dbReference type="InterPro" id="IPR038718">
    <property type="entry name" value="SNF2-like_sf"/>
</dbReference>
<evidence type="ECO:0000256" key="3">
    <source>
        <dbReference type="ARBA" id="ARBA00023015"/>
    </source>
</evidence>
<comment type="subcellular location">
    <subcellularLocation>
        <location evidence="1">Nucleus</location>
    </subcellularLocation>
</comment>
<keyword evidence="2" id="KW-0378">Hydrolase</keyword>
<evidence type="ECO:0000313" key="11">
    <source>
        <dbReference type="Proteomes" id="UP000001876"/>
    </source>
</evidence>
<dbReference type="GO" id="GO:0005524">
    <property type="term" value="F:ATP binding"/>
    <property type="evidence" value="ECO:0007669"/>
    <property type="project" value="InterPro"/>
</dbReference>
<feature type="compositionally biased region" description="Gly residues" evidence="6">
    <location>
        <begin position="1399"/>
        <end position="1410"/>
    </location>
</feature>
<dbReference type="RefSeq" id="XP_003061197.1">
    <property type="nucleotide sequence ID" value="XM_003061151.1"/>
</dbReference>
<feature type="compositionally biased region" description="Acidic residues" evidence="6">
    <location>
        <begin position="1333"/>
        <end position="1352"/>
    </location>
</feature>
<dbReference type="GeneID" id="9686636"/>
<dbReference type="SUPFAM" id="SSF52540">
    <property type="entry name" value="P-loop containing nucleoside triphosphate hydrolases"/>
    <property type="match status" value="2"/>
</dbReference>
<evidence type="ECO:0000259" key="7">
    <source>
        <dbReference type="PROSITE" id="PS51192"/>
    </source>
</evidence>
<feature type="region of interest" description="Disordered" evidence="6">
    <location>
        <begin position="1298"/>
        <end position="1368"/>
    </location>
</feature>
<keyword evidence="3" id="KW-0804">Transcription</keyword>
<feature type="domain" description="Helicase ATP-binding" evidence="7">
    <location>
        <begin position="556"/>
        <end position="721"/>
    </location>
</feature>
<organism evidence="11">
    <name type="scientific">Micromonas pusilla (strain CCMP1545)</name>
    <name type="common">Picoplanktonic green alga</name>
    <dbReference type="NCBI Taxonomy" id="564608"/>
    <lineage>
        <taxon>Eukaryota</taxon>
        <taxon>Viridiplantae</taxon>
        <taxon>Chlorophyta</taxon>
        <taxon>Mamiellophyceae</taxon>
        <taxon>Mamiellales</taxon>
        <taxon>Mamiellaceae</taxon>
        <taxon>Micromonas</taxon>
    </lineage>
</organism>
<dbReference type="GO" id="GO:0016787">
    <property type="term" value="F:hydrolase activity"/>
    <property type="evidence" value="ECO:0007669"/>
    <property type="project" value="UniProtKB-KW"/>
</dbReference>
<dbReference type="STRING" id="564608.C1MZD7"/>
<dbReference type="InterPro" id="IPR000330">
    <property type="entry name" value="SNF2_N"/>
</dbReference>
<dbReference type="PROSITE" id="PS51194">
    <property type="entry name" value="HELICASE_CTER"/>
    <property type="match status" value="1"/>
</dbReference>
<dbReference type="Proteomes" id="UP000001876">
    <property type="component" value="Unassembled WGS sequence"/>
</dbReference>
<name>C1MZD7_MICPC</name>
<sequence length="1429" mass="154699">MSGAPGSTADGAGPSGAKKHNFKVVTGFTPAQLERLREQITAFKKLKKNELDFPIPGLPNVIAREHVAQRAKMLAMQRENAAAASAPQAQARGGGPVGLPGRAVANAHPVALPGKVVASGGSGGRGGGGGGGGGGAPSKRSHRGAGQGGPPPLPPVMHRPMPKPVTSMPAWWKPRERPIYDLAADAASGPGRDQYGYKPAPMRRDLRALVEAEADRALRARRERRLVEIKEELRELAGGGGGGGKSHQARRALQLEERSLRLVGLQDKVRASLVREQRELMSMGERPYKKLVRELEKQREVSAKAEVKRAREEREAHFKAMKARRQVIFEESGVARDLCVTRNRQILKVHERMSKDWARRQRDVQNAANQALAAAGANAAGAGNAGGAASNADYLKRVEALKANDMEAYRELLAEARGREGAIGAGDGDAGDDKFAALQEFLEKTEGYLEQLGGKIAALKLDQQRSEAAAAAAAEAEAQGMTEEEVIEFATRAADKAAADGGRNLLEAASAGDGGDSKQKYYALAHTETEKIIRQPRMLTAGSLRDYQLVSLQWMISLYNNKLNGILADEMGLGKTVQVCALIAYLWESKQNYGPHLIIVPNAVIVNWKSEIKTWLKNVQAVYYVGGREQRQKIFTQQVLQLKFNVLVTTYEFVMRDRAKLSKVNWKYIIIDEAQRLKDREGRLSRDLDRFRCMRRLLLTGTPLQNDLSELWSLLNLLLPQVFDNARMFQQWFGDSGNSKKAAAMPDGDGGEIDWIEKEKKIIIISRLHQILEPFMLRRLVQDVESKLPAKHTIVVHCPMSAYQAAVYDWVSKTSTVRMEPNARIGLAARANFRGYLPLQNRCMELRKLCNHPALNYPIAKGGEWRSGPDLVRAGGKLWVLDRVLVKLRASGHRVLLFSTMTKLLDLLEDYLKWRASTPICEGLEWCRIDGTTPLDEREVAITQFNERDSKKFLFLLSIRAAGRGLNLQTADTVVVYDPDPNPKNEEQAVARSHRIGQKREVKVMHFEAVVDAIGGANDEGGVGGGPLAPAAAAAAPSTDAPAASSPGTCGLDDTTWGTGGERTYTESVESVVRNVIQQQKIEMADEVINAGRFDQQTSHAERRETLEKIMREQEGGPKRSCAAMSMRALNEKLARTPAEVELFNKMDNDETLWPGGLTTANETPYWLRYDVATRDEAVASTAKAPPGRAGDVAEAHRVAAAQLASGVILGRGERSKGGFVPGLYKAQNAALTGADAAAVMQRAAAAEAAAAAAATEGAATAAVEAAAVDVEPATAPPPVQPAAAAVDVDVAAELDEPPVVLADDDDDASEVTEKDDDDDDLDLGVSSRGDEGEGDEINLDDVEEEEWDEDGVGTIGEQIPRGEDDHHVLPTESAMDLTAMDDAAVQAAPPRPALTFRLGGGGGGGGGGEGGEEDKKRKRDEKEEEDGA</sequence>
<feature type="compositionally biased region" description="Low complexity" evidence="6">
    <location>
        <begin position="1030"/>
        <end position="1048"/>
    </location>
</feature>
<dbReference type="GO" id="GO:0005634">
    <property type="term" value="C:nucleus"/>
    <property type="evidence" value="ECO:0007669"/>
    <property type="project" value="UniProtKB-SubCell"/>
</dbReference>
<feature type="coiled-coil region" evidence="5">
    <location>
        <begin position="288"/>
        <end position="315"/>
    </location>
</feature>
<proteinExistence type="predicted"/>
<feature type="domain" description="Helicase C-terminal" evidence="8">
    <location>
        <begin position="880"/>
        <end position="1029"/>
    </location>
</feature>
<dbReference type="PROSITE" id="PS51192">
    <property type="entry name" value="HELICASE_ATP_BIND_1"/>
    <property type="match status" value="1"/>
</dbReference>
<feature type="domain" description="QLQ" evidence="9">
    <location>
        <begin position="27"/>
        <end position="64"/>
    </location>
</feature>
<evidence type="ECO:0000256" key="4">
    <source>
        <dbReference type="ARBA" id="ARBA00023242"/>
    </source>
</evidence>
<evidence type="ECO:0000256" key="2">
    <source>
        <dbReference type="ARBA" id="ARBA00022801"/>
    </source>
</evidence>
<feature type="region of interest" description="Disordered" evidence="6">
    <location>
        <begin position="1"/>
        <end position="20"/>
    </location>
</feature>
<dbReference type="GO" id="GO:0006355">
    <property type="term" value="P:regulation of DNA-templated transcription"/>
    <property type="evidence" value="ECO:0007669"/>
    <property type="project" value="InterPro"/>
</dbReference>
<dbReference type="PANTHER" id="PTHR10799">
    <property type="entry name" value="SNF2/RAD54 HELICASE FAMILY"/>
    <property type="match status" value="1"/>
</dbReference>
<feature type="compositionally biased region" description="Acidic residues" evidence="6">
    <location>
        <begin position="1298"/>
        <end position="1323"/>
    </location>
</feature>
<dbReference type="EMBL" id="GG663743">
    <property type="protein sequence ID" value="EEH54847.1"/>
    <property type="molecule type" value="Genomic_DNA"/>
</dbReference>
<evidence type="ECO:0000259" key="8">
    <source>
        <dbReference type="PROSITE" id="PS51194"/>
    </source>
</evidence>
<dbReference type="InterPro" id="IPR014001">
    <property type="entry name" value="Helicase_ATP-bd"/>
</dbReference>
<dbReference type="eggNOG" id="KOG0386">
    <property type="taxonomic scope" value="Eukaryota"/>
</dbReference>
<evidence type="ECO:0000256" key="1">
    <source>
        <dbReference type="ARBA" id="ARBA00004123"/>
    </source>
</evidence>
<dbReference type="SMART" id="SM00487">
    <property type="entry name" value="DEXDc"/>
    <property type="match status" value="1"/>
</dbReference>
<dbReference type="OrthoDB" id="6017at2759"/>
<feature type="region of interest" description="Disordered" evidence="6">
    <location>
        <begin position="1388"/>
        <end position="1429"/>
    </location>
</feature>
<feature type="compositionally biased region" description="Gly residues" evidence="6">
    <location>
        <begin position="120"/>
        <end position="136"/>
    </location>
</feature>
<dbReference type="KEGG" id="mpp:MICPUCDRAFT_60694"/>
<dbReference type="Pfam" id="PF00271">
    <property type="entry name" value="Helicase_C"/>
    <property type="match status" value="1"/>
</dbReference>
<evidence type="ECO:0000256" key="5">
    <source>
        <dbReference type="SAM" id="Coils"/>
    </source>
</evidence>
<dbReference type="CDD" id="cd18793">
    <property type="entry name" value="SF2_C_SNF"/>
    <property type="match status" value="1"/>
</dbReference>
<protein>
    <submittedName>
        <fullName evidence="10">SNF2 super family</fullName>
    </submittedName>
</protein>
<keyword evidence="3" id="KW-0805">Transcription regulation</keyword>
<reference evidence="10 11" key="1">
    <citation type="journal article" date="2009" name="Science">
        <title>Green evolution and dynamic adaptations revealed by genomes of the marine picoeukaryotes Micromonas.</title>
        <authorList>
            <person name="Worden A.Z."/>
            <person name="Lee J.H."/>
            <person name="Mock T."/>
            <person name="Rouze P."/>
            <person name="Simmons M.P."/>
            <person name="Aerts A.L."/>
            <person name="Allen A.E."/>
            <person name="Cuvelier M.L."/>
            <person name="Derelle E."/>
            <person name="Everett M.V."/>
            <person name="Foulon E."/>
            <person name="Grimwood J."/>
            <person name="Gundlach H."/>
            <person name="Henrissat B."/>
            <person name="Napoli C."/>
            <person name="McDonald S.M."/>
            <person name="Parker M.S."/>
            <person name="Rombauts S."/>
            <person name="Salamov A."/>
            <person name="Von Dassow P."/>
            <person name="Badger J.H."/>
            <person name="Coutinho P.M."/>
            <person name="Demir E."/>
            <person name="Dubchak I."/>
            <person name="Gentemann C."/>
            <person name="Eikrem W."/>
            <person name="Gready J.E."/>
            <person name="John U."/>
            <person name="Lanier W."/>
            <person name="Lindquist E.A."/>
            <person name="Lucas S."/>
            <person name="Mayer K.F."/>
            <person name="Moreau H."/>
            <person name="Not F."/>
            <person name="Otillar R."/>
            <person name="Panaud O."/>
            <person name="Pangilinan J."/>
            <person name="Paulsen I."/>
            <person name="Piegu B."/>
            <person name="Poliakov A."/>
            <person name="Robbens S."/>
            <person name="Schmutz J."/>
            <person name="Toulza E."/>
            <person name="Wyss T."/>
            <person name="Zelensky A."/>
            <person name="Zhou K."/>
            <person name="Armbrust E.V."/>
            <person name="Bhattacharya D."/>
            <person name="Goodenough U.W."/>
            <person name="Van de Peer Y."/>
            <person name="Grigoriev I.V."/>
        </authorList>
    </citation>
    <scope>NUCLEOTIDE SEQUENCE [LARGE SCALE GENOMIC DNA]</scope>
    <source>
        <strain evidence="10 11">CCMP1545</strain>
    </source>
</reference>
<keyword evidence="11" id="KW-1185">Reference proteome</keyword>
<dbReference type="InterPro" id="IPR049730">
    <property type="entry name" value="SNF2/RAD54-like_C"/>
</dbReference>
<dbReference type="Gene3D" id="3.40.50.300">
    <property type="entry name" value="P-loop containing nucleotide triphosphate hydrolases"/>
    <property type="match status" value="1"/>
</dbReference>
<dbReference type="PROSITE" id="PS51666">
    <property type="entry name" value="QLQ"/>
    <property type="match status" value="1"/>
</dbReference>
<evidence type="ECO:0000313" key="10">
    <source>
        <dbReference type="EMBL" id="EEH54847.1"/>
    </source>
</evidence>
<feature type="region of interest" description="Disordered" evidence="6">
    <location>
        <begin position="115"/>
        <end position="161"/>
    </location>
</feature>
<keyword evidence="5" id="KW-0175">Coiled coil</keyword>
<dbReference type="InterPro" id="IPR027417">
    <property type="entry name" value="P-loop_NTPase"/>
</dbReference>
<dbReference type="FunFam" id="3.40.50.10810:FF:000017">
    <property type="entry name" value="ATP-dependent helicase BRM"/>
    <property type="match status" value="1"/>
</dbReference>
<dbReference type="Gene3D" id="3.40.50.10810">
    <property type="entry name" value="Tandem AAA-ATPase domain"/>
    <property type="match status" value="1"/>
</dbReference>
<dbReference type="InterPro" id="IPR001650">
    <property type="entry name" value="Helicase_C-like"/>
</dbReference>
<keyword evidence="4" id="KW-0539">Nucleus</keyword>
<feature type="region of interest" description="Disordered" evidence="6">
    <location>
        <begin position="1030"/>
        <end position="1061"/>
    </location>
</feature>